<dbReference type="EMBL" id="CAJVPV010063911">
    <property type="protein sequence ID" value="CAG8793397.1"/>
    <property type="molecule type" value="Genomic_DNA"/>
</dbReference>
<dbReference type="OrthoDB" id="2408529at2759"/>
<evidence type="ECO:0000313" key="2">
    <source>
        <dbReference type="EMBL" id="CAG8793397.1"/>
    </source>
</evidence>
<dbReference type="AlphaFoldDB" id="A0A9N9JVA4"/>
<keyword evidence="3" id="KW-1185">Reference proteome</keyword>
<evidence type="ECO:0000256" key="1">
    <source>
        <dbReference type="SAM" id="Phobius"/>
    </source>
</evidence>
<proteinExistence type="predicted"/>
<organism evidence="2 3">
    <name type="scientific">Acaulospora morrowiae</name>
    <dbReference type="NCBI Taxonomy" id="94023"/>
    <lineage>
        <taxon>Eukaryota</taxon>
        <taxon>Fungi</taxon>
        <taxon>Fungi incertae sedis</taxon>
        <taxon>Mucoromycota</taxon>
        <taxon>Glomeromycotina</taxon>
        <taxon>Glomeromycetes</taxon>
        <taxon>Diversisporales</taxon>
        <taxon>Acaulosporaceae</taxon>
        <taxon>Acaulospora</taxon>
    </lineage>
</organism>
<comment type="caution">
    <text evidence="2">The sequence shown here is derived from an EMBL/GenBank/DDBJ whole genome shotgun (WGS) entry which is preliminary data.</text>
</comment>
<dbReference type="Proteomes" id="UP000789342">
    <property type="component" value="Unassembled WGS sequence"/>
</dbReference>
<feature type="non-terminal residue" evidence="2">
    <location>
        <position position="1"/>
    </location>
</feature>
<sequence length="79" mass="8707">RCFASILDVTLILAIFLCPALGIAKIELFKGSNGELYYNNIIEHGYVIISLIMPCKRPSIRARALMVIDLKNSLNLAGV</sequence>
<keyword evidence="1" id="KW-1133">Transmembrane helix</keyword>
<evidence type="ECO:0000313" key="3">
    <source>
        <dbReference type="Proteomes" id="UP000789342"/>
    </source>
</evidence>
<feature type="transmembrane region" description="Helical" evidence="1">
    <location>
        <begin position="6"/>
        <end position="24"/>
    </location>
</feature>
<gene>
    <name evidence="2" type="ORF">AMORRO_LOCUS18338</name>
</gene>
<feature type="non-terminal residue" evidence="2">
    <location>
        <position position="79"/>
    </location>
</feature>
<keyword evidence="1" id="KW-0812">Transmembrane</keyword>
<accession>A0A9N9JVA4</accession>
<name>A0A9N9JVA4_9GLOM</name>
<protein>
    <submittedName>
        <fullName evidence="2">2382_t:CDS:1</fullName>
    </submittedName>
</protein>
<keyword evidence="1" id="KW-0472">Membrane</keyword>
<reference evidence="2" key="1">
    <citation type="submission" date="2021-06" db="EMBL/GenBank/DDBJ databases">
        <authorList>
            <person name="Kallberg Y."/>
            <person name="Tangrot J."/>
            <person name="Rosling A."/>
        </authorList>
    </citation>
    <scope>NUCLEOTIDE SEQUENCE</scope>
    <source>
        <strain evidence="2">CL551</strain>
    </source>
</reference>